<evidence type="ECO:0000313" key="4">
    <source>
        <dbReference type="Proteomes" id="UP000314294"/>
    </source>
</evidence>
<organism evidence="3 4">
    <name type="scientific">Liparis tanakae</name>
    <name type="common">Tanaka's snailfish</name>
    <dbReference type="NCBI Taxonomy" id="230148"/>
    <lineage>
        <taxon>Eukaryota</taxon>
        <taxon>Metazoa</taxon>
        <taxon>Chordata</taxon>
        <taxon>Craniata</taxon>
        <taxon>Vertebrata</taxon>
        <taxon>Euteleostomi</taxon>
        <taxon>Actinopterygii</taxon>
        <taxon>Neopterygii</taxon>
        <taxon>Teleostei</taxon>
        <taxon>Neoteleostei</taxon>
        <taxon>Acanthomorphata</taxon>
        <taxon>Eupercaria</taxon>
        <taxon>Perciformes</taxon>
        <taxon>Cottioidei</taxon>
        <taxon>Cottales</taxon>
        <taxon>Liparidae</taxon>
        <taxon>Liparis</taxon>
    </lineage>
</organism>
<feature type="region of interest" description="Disordered" evidence="1">
    <location>
        <begin position="45"/>
        <end position="71"/>
    </location>
</feature>
<protein>
    <submittedName>
        <fullName evidence="3">Uncharacterized protein</fullName>
    </submittedName>
</protein>
<dbReference type="EMBL" id="SRLO01000720">
    <property type="protein sequence ID" value="TNN47902.1"/>
    <property type="molecule type" value="Genomic_DNA"/>
</dbReference>
<name>A0A4Z2G5N2_9TELE</name>
<keyword evidence="4" id="KW-1185">Reference proteome</keyword>
<gene>
    <name evidence="3" type="ORF">EYF80_041903</name>
</gene>
<evidence type="ECO:0000256" key="2">
    <source>
        <dbReference type="SAM" id="Phobius"/>
    </source>
</evidence>
<feature type="transmembrane region" description="Helical" evidence="2">
    <location>
        <begin position="6"/>
        <end position="27"/>
    </location>
</feature>
<reference evidence="3 4" key="1">
    <citation type="submission" date="2019-03" db="EMBL/GenBank/DDBJ databases">
        <title>First draft genome of Liparis tanakae, snailfish: a comprehensive survey of snailfish specific genes.</title>
        <authorList>
            <person name="Kim W."/>
            <person name="Song I."/>
            <person name="Jeong J.-H."/>
            <person name="Kim D."/>
            <person name="Kim S."/>
            <person name="Ryu S."/>
            <person name="Song J.Y."/>
            <person name="Lee S.K."/>
        </authorList>
    </citation>
    <scope>NUCLEOTIDE SEQUENCE [LARGE SCALE GENOMIC DNA]</scope>
    <source>
        <tissue evidence="3">Muscle</tissue>
    </source>
</reference>
<proteinExistence type="predicted"/>
<evidence type="ECO:0000313" key="3">
    <source>
        <dbReference type="EMBL" id="TNN47902.1"/>
    </source>
</evidence>
<keyword evidence="2" id="KW-0472">Membrane</keyword>
<keyword evidence="2" id="KW-1133">Transmembrane helix</keyword>
<sequence length="71" mass="7222">MSEEEEGVISFIFLVVGGNFISGNLAASRAIQQLGRRLAAANPTAAAARHTGPLTNVGVSGPAEADSDALR</sequence>
<evidence type="ECO:0000256" key="1">
    <source>
        <dbReference type="SAM" id="MobiDB-lite"/>
    </source>
</evidence>
<dbReference type="Proteomes" id="UP000314294">
    <property type="component" value="Unassembled WGS sequence"/>
</dbReference>
<keyword evidence="2" id="KW-0812">Transmembrane</keyword>
<accession>A0A4Z2G5N2</accession>
<dbReference type="AlphaFoldDB" id="A0A4Z2G5N2"/>
<comment type="caution">
    <text evidence="3">The sequence shown here is derived from an EMBL/GenBank/DDBJ whole genome shotgun (WGS) entry which is preliminary data.</text>
</comment>